<dbReference type="InterPro" id="IPR007272">
    <property type="entry name" value="Sulf_transp_TsuA/YedE"/>
</dbReference>
<evidence type="ECO:0000256" key="1">
    <source>
        <dbReference type="SAM" id="Phobius"/>
    </source>
</evidence>
<gene>
    <name evidence="2" type="ORF">M2350_001570</name>
</gene>
<keyword evidence="1" id="KW-0472">Membrane</keyword>
<feature type="transmembrane region" description="Helical" evidence="1">
    <location>
        <begin position="151"/>
        <end position="172"/>
    </location>
</feature>
<keyword evidence="1" id="KW-1133">Transmembrane helix</keyword>
<keyword evidence="3" id="KW-1185">Reference proteome</keyword>
<keyword evidence="1" id="KW-0812">Transmembrane</keyword>
<evidence type="ECO:0000313" key="2">
    <source>
        <dbReference type="EMBL" id="MCS3919170.1"/>
    </source>
</evidence>
<reference evidence="2 3" key="1">
    <citation type="submission" date="2022-08" db="EMBL/GenBank/DDBJ databases">
        <title>Bacterial and archaeal communities from various locations to study Microbial Dark Matter (Phase II).</title>
        <authorList>
            <person name="Stepanauskas R."/>
        </authorList>
    </citation>
    <scope>NUCLEOTIDE SEQUENCE [LARGE SCALE GENOMIC DNA]</scope>
    <source>
        <strain evidence="2 3">PD1</strain>
    </source>
</reference>
<name>A0ABT2EMU5_9BACT</name>
<organism evidence="2 3">
    <name type="scientific">Candidatus Fervidibacter sacchari</name>
    <dbReference type="NCBI Taxonomy" id="1448929"/>
    <lineage>
        <taxon>Bacteria</taxon>
        <taxon>Candidatus Fervidibacterota</taxon>
        <taxon>Candidatus Fervidibacter</taxon>
    </lineage>
</organism>
<proteinExistence type="predicted"/>
<feature type="transmembrane region" description="Helical" evidence="1">
    <location>
        <begin position="110"/>
        <end position="131"/>
    </location>
</feature>
<dbReference type="Pfam" id="PF04143">
    <property type="entry name" value="Sulf_transp"/>
    <property type="match status" value="1"/>
</dbReference>
<feature type="transmembrane region" description="Helical" evidence="1">
    <location>
        <begin position="74"/>
        <end position="103"/>
    </location>
</feature>
<dbReference type="RefSeq" id="WP_259095351.1">
    <property type="nucleotide sequence ID" value="NZ_CP130454.1"/>
</dbReference>
<dbReference type="EMBL" id="JANUCP010000002">
    <property type="protein sequence ID" value="MCS3919170.1"/>
    <property type="molecule type" value="Genomic_DNA"/>
</dbReference>
<feature type="transmembrane region" description="Helical" evidence="1">
    <location>
        <begin position="45"/>
        <end position="68"/>
    </location>
</feature>
<dbReference type="Proteomes" id="UP001204798">
    <property type="component" value="Unassembled WGS sequence"/>
</dbReference>
<feature type="transmembrane region" description="Helical" evidence="1">
    <location>
        <begin position="6"/>
        <end position="25"/>
    </location>
</feature>
<protein>
    <submittedName>
        <fullName evidence="2">Membrane protein YedE/YeeE</fullName>
    </submittedName>
</protein>
<sequence length="192" mass="20084">MDIKTLLWGLLIGMAFGATLSLSGAASHRMIVNALRLKDLRLLKIIMTALAVGTLGVTLLDAAGMAHLKIKPTYLLGVALGGALFGIGFALAGYCPGTCVVATAERKKDAFFVLLGGLLGAATFGLLYPILKPVLIDPFNWGEVRVPNLLGISPLTMAVVLSALLLALAWLLPDRVGERTSEVTSSEAKEAA</sequence>
<accession>A0ABT2EMU5</accession>
<comment type="caution">
    <text evidence="2">The sequence shown here is derived from an EMBL/GenBank/DDBJ whole genome shotgun (WGS) entry which is preliminary data.</text>
</comment>
<evidence type="ECO:0000313" key="3">
    <source>
        <dbReference type="Proteomes" id="UP001204798"/>
    </source>
</evidence>